<feature type="compositionally biased region" description="Basic and acidic residues" evidence="1">
    <location>
        <begin position="252"/>
        <end position="263"/>
    </location>
</feature>
<reference evidence="2 3" key="1">
    <citation type="journal article" date="2019" name="Fungal Biol. Biotechnol.">
        <title>Draft genome sequence of fastidious pathogen Ceratobasidium theobromae, which causes vascular-streak dieback in Theobroma cacao.</title>
        <authorList>
            <person name="Ali S.S."/>
            <person name="Asman A."/>
            <person name="Shao J."/>
            <person name="Firmansyah A.P."/>
            <person name="Susilo A.W."/>
            <person name="Rosmana A."/>
            <person name="McMahon P."/>
            <person name="Junaid M."/>
            <person name="Guest D."/>
            <person name="Kheng T.Y."/>
            <person name="Meinhardt L.W."/>
            <person name="Bailey B.A."/>
        </authorList>
    </citation>
    <scope>NUCLEOTIDE SEQUENCE [LARGE SCALE GENOMIC DNA]</scope>
    <source>
        <strain evidence="2 3">CT2</strain>
    </source>
</reference>
<evidence type="ECO:0000256" key="1">
    <source>
        <dbReference type="SAM" id="MobiDB-lite"/>
    </source>
</evidence>
<name>A0A5N5QK49_9AGAM</name>
<evidence type="ECO:0000313" key="2">
    <source>
        <dbReference type="EMBL" id="KAB5592110.1"/>
    </source>
</evidence>
<dbReference type="OrthoDB" id="3267892at2759"/>
<accession>A0A5N5QK49</accession>
<gene>
    <name evidence="2" type="ORF">CTheo_4431</name>
</gene>
<dbReference type="AlphaFoldDB" id="A0A5N5QK49"/>
<dbReference type="Proteomes" id="UP000383932">
    <property type="component" value="Unassembled WGS sequence"/>
</dbReference>
<evidence type="ECO:0000313" key="3">
    <source>
        <dbReference type="Proteomes" id="UP000383932"/>
    </source>
</evidence>
<comment type="caution">
    <text evidence="2">The sequence shown here is derived from an EMBL/GenBank/DDBJ whole genome shotgun (WGS) entry which is preliminary data.</text>
</comment>
<feature type="region of interest" description="Disordered" evidence="1">
    <location>
        <begin position="203"/>
        <end position="390"/>
    </location>
</feature>
<protein>
    <submittedName>
        <fullName evidence="2">Uncharacterized protein</fullName>
    </submittedName>
</protein>
<feature type="compositionally biased region" description="Low complexity" evidence="1">
    <location>
        <begin position="162"/>
        <end position="177"/>
    </location>
</feature>
<feature type="compositionally biased region" description="Basic residues" evidence="1">
    <location>
        <begin position="86"/>
        <end position="106"/>
    </location>
</feature>
<proteinExistence type="predicted"/>
<feature type="region of interest" description="Disordered" evidence="1">
    <location>
        <begin position="84"/>
        <end position="177"/>
    </location>
</feature>
<feature type="compositionally biased region" description="Polar residues" evidence="1">
    <location>
        <begin position="209"/>
        <end position="219"/>
    </location>
</feature>
<keyword evidence="3" id="KW-1185">Reference proteome</keyword>
<sequence>MPMAAFTESHNHRPNYVAVYRRPPRTMRRTATAVLAGGFGWYEPHDLVSLRTDLPAPSPALSDSIALSSATPHGLDNHLVSDSASAHRRNAPVHHSRGGARAKAKAKAAGPSRPVDLGVSIIPVCHPGTGTPSPPPERLLDPEPELPSPLDHHPRLGRPPHSYASSSSSLSFDRSVSVARPPRMSDFDMGAPCAASDTAAAIVGKRSRGPSQSQRTQLPISPPVTSPNTSQSELPGSMASLPTLAMSFGLQDKSKRAREGREAGRRKRRKTGPTRGETSPASGPLSALDASSHAEHVDPAAVRPTLPPATKPPREPPRRKGWKGWVIVSDTEGSDTERPTTPPVVILEKRTRSGRDFDQEARQSRRAPSRASTRSVRADSVAPTSSGIAT</sequence>
<organism evidence="2 3">
    <name type="scientific">Ceratobasidium theobromae</name>
    <dbReference type="NCBI Taxonomy" id="1582974"/>
    <lineage>
        <taxon>Eukaryota</taxon>
        <taxon>Fungi</taxon>
        <taxon>Dikarya</taxon>
        <taxon>Basidiomycota</taxon>
        <taxon>Agaricomycotina</taxon>
        <taxon>Agaricomycetes</taxon>
        <taxon>Cantharellales</taxon>
        <taxon>Ceratobasidiaceae</taxon>
        <taxon>Ceratobasidium</taxon>
    </lineage>
</organism>
<feature type="compositionally biased region" description="Basic and acidic residues" evidence="1">
    <location>
        <begin position="347"/>
        <end position="363"/>
    </location>
</feature>
<dbReference type="EMBL" id="SSOP01000076">
    <property type="protein sequence ID" value="KAB5592110.1"/>
    <property type="molecule type" value="Genomic_DNA"/>
</dbReference>